<keyword evidence="4" id="KW-1003">Cell membrane</keyword>
<evidence type="ECO:0000256" key="10">
    <source>
        <dbReference type="ARBA" id="ARBA00023004"/>
    </source>
</evidence>
<keyword evidence="6" id="KW-0812">Transmembrane</keyword>
<keyword evidence="7" id="KW-0479">Metal-binding</keyword>
<dbReference type="PANTHER" id="PTHR30529">
    <property type="entry name" value="CYTOCHROME B561"/>
    <property type="match status" value="1"/>
</dbReference>
<dbReference type="PANTHER" id="PTHR30529:SF1">
    <property type="entry name" value="CYTOCHROME B561 HOMOLOG 2"/>
    <property type="match status" value="1"/>
</dbReference>
<evidence type="ECO:0000256" key="11">
    <source>
        <dbReference type="ARBA" id="ARBA00023136"/>
    </source>
</evidence>
<proteinExistence type="inferred from homology"/>
<evidence type="ECO:0000256" key="5">
    <source>
        <dbReference type="ARBA" id="ARBA00022617"/>
    </source>
</evidence>
<evidence type="ECO:0000256" key="3">
    <source>
        <dbReference type="ARBA" id="ARBA00022448"/>
    </source>
</evidence>
<evidence type="ECO:0000256" key="2">
    <source>
        <dbReference type="ARBA" id="ARBA00004651"/>
    </source>
</evidence>
<dbReference type="EMBL" id="CP018839">
    <property type="protein sequence ID" value="APR04731.1"/>
    <property type="molecule type" value="Genomic_DNA"/>
</dbReference>
<comment type="cofactor">
    <cofactor evidence="1">
        <name>heme b</name>
        <dbReference type="ChEBI" id="CHEBI:60344"/>
    </cofactor>
</comment>
<dbReference type="InterPro" id="IPR052168">
    <property type="entry name" value="Cytochrome_b561_oxidase"/>
</dbReference>
<dbReference type="GO" id="GO:0005886">
    <property type="term" value="C:plasma membrane"/>
    <property type="evidence" value="ECO:0007669"/>
    <property type="project" value="UniProtKB-SubCell"/>
</dbReference>
<keyword evidence="8" id="KW-0249">Electron transport</keyword>
<evidence type="ECO:0000256" key="4">
    <source>
        <dbReference type="ARBA" id="ARBA00022475"/>
    </source>
</evidence>
<keyword evidence="3" id="KW-0813">Transport</keyword>
<dbReference type="KEGG" id="tcl:Tchl_1884"/>
<dbReference type="STRING" id="96773.Tchl_1884"/>
<comment type="subcellular location">
    <subcellularLocation>
        <location evidence="2">Cell membrane</location>
        <topology evidence="2">Multi-pass membrane protein</topology>
    </subcellularLocation>
</comment>
<evidence type="ECO:0000313" key="14">
    <source>
        <dbReference type="Proteomes" id="UP000185739"/>
    </source>
</evidence>
<dbReference type="GO" id="GO:0009055">
    <property type="term" value="F:electron transfer activity"/>
    <property type="evidence" value="ECO:0007669"/>
    <property type="project" value="InterPro"/>
</dbReference>
<name>A0A1H5XAJ8_9RHOO</name>
<evidence type="ECO:0000256" key="8">
    <source>
        <dbReference type="ARBA" id="ARBA00022982"/>
    </source>
</evidence>
<evidence type="ECO:0000256" key="1">
    <source>
        <dbReference type="ARBA" id="ARBA00001970"/>
    </source>
</evidence>
<reference evidence="13 14" key="1">
    <citation type="submission" date="2016-12" db="EMBL/GenBank/DDBJ databases">
        <title>Complete genome sequence of Thauera chlorobenzoica, a Betaproteobacterium degrading haloaromatics anaerobically to CO2 and halides.</title>
        <authorList>
            <person name="Goris T."/>
            <person name="Mergelsberg M."/>
            <person name="Boll M."/>
        </authorList>
    </citation>
    <scope>NUCLEOTIDE SEQUENCE [LARGE SCALE GENOMIC DNA]</scope>
    <source>
        <strain evidence="13 14">3CB1</strain>
    </source>
</reference>
<dbReference type="Proteomes" id="UP000185739">
    <property type="component" value="Chromosome"/>
</dbReference>
<keyword evidence="11" id="KW-0472">Membrane</keyword>
<evidence type="ECO:0000256" key="9">
    <source>
        <dbReference type="ARBA" id="ARBA00022989"/>
    </source>
</evidence>
<sequence>MSTHYTATAKALHWVTTALIFGLLGLGFYMHDLPLSPTKLQLYAWHKWAGVTMFLVAVFRLAWRVTHRPPALPGHMPRIERLAAHAGHYLLYVLMLAIPLSGWLMSSAKGFQTVWFGVLPLPDLLGKDKQLGDLLQTVHLSLNLLLVAVLLGHAGAALKHHFIDKDDVLTRILPRRTA</sequence>
<protein>
    <submittedName>
        <fullName evidence="13">Cytochrome b561</fullName>
    </submittedName>
</protein>
<dbReference type="GO" id="GO:0046872">
    <property type="term" value="F:metal ion binding"/>
    <property type="evidence" value="ECO:0007669"/>
    <property type="project" value="UniProtKB-KW"/>
</dbReference>
<evidence type="ECO:0000256" key="12">
    <source>
        <dbReference type="ARBA" id="ARBA00037975"/>
    </source>
</evidence>
<gene>
    <name evidence="13" type="ORF">Tchl_1884</name>
</gene>
<evidence type="ECO:0000256" key="7">
    <source>
        <dbReference type="ARBA" id="ARBA00022723"/>
    </source>
</evidence>
<comment type="similarity">
    <text evidence="12">Belongs to the cytochrome b561 family.</text>
</comment>
<dbReference type="InterPro" id="IPR011577">
    <property type="entry name" value="Cyt_b561_bac/Ni-Hgenase"/>
</dbReference>
<keyword evidence="10" id="KW-0408">Iron</keyword>
<keyword evidence="9" id="KW-1133">Transmembrane helix</keyword>
<dbReference type="Gene3D" id="1.20.950.20">
    <property type="entry name" value="Transmembrane di-heme cytochromes, Chain C"/>
    <property type="match status" value="1"/>
</dbReference>
<organism evidence="13 14">
    <name type="scientific">Thauera chlorobenzoica</name>
    <dbReference type="NCBI Taxonomy" id="96773"/>
    <lineage>
        <taxon>Bacteria</taxon>
        <taxon>Pseudomonadati</taxon>
        <taxon>Pseudomonadota</taxon>
        <taxon>Betaproteobacteria</taxon>
        <taxon>Rhodocyclales</taxon>
        <taxon>Zoogloeaceae</taxon>
        <taxon>Thauera</taxon>
    </lineage>
</organism>
<dbReference type="RefSeq" id="WP_075148169.1">
    <property type="nucleotide sequence ID" value="NZ_CP018839.1"/>
</dbReference>
<dbReference type="GO" id="GO:0020037">
    <property type="term" value="F:heme binding"/>
    <property type="evidence" value="ECO:0007669"/>
    <property type="project" value="TreeGrafter"/>
</dbReference>
<evidence type="ECO:0000313" key="13">
    <source>
        <dbReference type="EMBL" id="APR04731.1"/>
    </source>
</evidence>
<keyword evidence="5" id="KW-0349">Heme</keyword>
<dbReference type="SUPFAM" id="SSF81342">
    <property type="entry name" value="Transmembrane di-heme cytochromes"/>
    <property type="match status" value="1"/>
</dbReference>
<dbReference type="AlphaFoldDB" id="A0A1H5XAJ8"/>
<dbReference type="OrthoDB" id="8723024at2"/>
<accession>A0A1H5XAJ8</accession>
<keyword evidence="14" id="KW-1185">Reference proteome</keyword>
<dbReference type="GO" id="GO:0022904">
    <property type="term" value="P:respiratory electron transport chain"/>
    <property type="evidence" value="ECO:0007669"/>
    <property type="project" value="InterPro"/>
</dbReference>
<evidence type="ECO:0000256" key="6">
    <source>
        <dbReference type="ARBA" id="ARBA00022692"/>
    </source>
</evidence>
<dbReference type="Pfam" id="PF01292">
    <property type="entry name" value="Ni_hydr_CYTB"/>
    <property type="match status" value="1"/>
</dbReference>
<dbReference type="InterPro" id="IPR016174">
    <property type="entry name" value="Di-haem_cyt_TM"/>
</dbReference>